<keyword evidence="5 10" id="KW-0808">Transferase</keyword>
<dbReference type="Pfam" id="PF08437">
    <property type="entry name" value="Glyco_transf_8C"/>
    <property type="match status" value="1"/>
</dbReference>
<keyword evidence="4" id="KW-0328">Glycosyltransferase</keyword>
<accession>A0A482PRJ2</accession>
<dbReference type="InterPro" id="IPR029044">
    <property type="entry name" value="Nucleotide-diphossugar_trans"/>
</dbReference>
<dbReference type="PANTHER" id="PTHR13778">
    <property type="entry name" value="GLYCOSYLTRANSFERASE 8 DOMAIN-CONTAINING PROTEIN"/>
    <property type="match status" value="1"/>
</dbReference>
<comment type="cofactor">
    <cofactor evidence="1">
        <name>Mg(2+)</name>
        <dbReference type="ChEBI" id="CHEBI:18420"/>
    </cofactor>
</comment>
<evidence type="ECO:0000256" key="1">
    <source>
        <dbReference type="ARBA" id="ARBA00001946"/>
    </source>
</evidence>
<evidence type="ECO:0000256" key="2">
    <source>
        <dbReference type="ARBA" id="ARBA00004713"/>
    </source>
</evidence>
<reference evidence="10" key="1">
    <citation type="submission" date="2019-03" db="EMBL/GenBank/DDBJ databases">
        <title>Complete genome sequence of enteropathogenic Citrobacter rodentium strain DBS100.</title>
        <authorList>
            <person name="Popov G."/>
            <person name="Fiebig A."/>
            <person name="Shideler S."/>
            <person name="Coombes B."/>
            <person name="Savchenko A."/>
        </authorList>
    </citation>
    <scope>NUCLEOTIDE SEQUENCE</scope>
    <source>
        <strain evidence="10">DBS100</strain>
    </source>
</reference>
<dbReference type="OMA" id="HFTGHDK"/>
<dbReference type="PANTHER" id="PTHR13778:SF64">
    <property type="entry name" value="LIPOPOLYSACCHARIDE 1,2-GLUCOSYLTRANSFERASE"/>
    <property type="match status" value="1"/>
</dbReference>
<dbReference type="CDD" id="cd04194">
    <property type="entry name" value="GT8_A4GalT_like"/>
    <property type="match status" value="1"/>
</dbReference>
<dbReference type="EMBL" id="CP038008">
    <property type="protein sequence ID" value="QBY30479.1"/>
    <property type="molecule type" value="Genomic_DNA"/>
</dbReference>
<dbReference type="GO" id="GO:0046872">
    <property type="term" value="F:metal ion binding"/>
    <property type="evidence" value="ECO:0007669"/>
    <property type="project" value="UniProtKB-KW"/>
</dbReference>
<organism evidence="10">
    <name type="scientific">Citrobacter rodentium</name>
    <dbReference type="NCBI Taxonomy" id="67825"/>
    <lineage>
        <taxon>Bacteria</taxon>
        <taxon>Pseudomonadati</taxon>
        <taxon>Pseudomonadota</taxon>
        <taxon>Gammaproteobacteria</taxon>
        <taxon>Enterobacterales</taxon>
        <taxon>Enterobacteriaceae</taxon>
        <taxon>Citrobacter</taxon>
    </lineage>
</organism>
<keyword evidence="8" id="KW-0448">Lipopolysaccharide biosynthesis</keyword>
<dbReference type="InterPro" id="IPR002495">
    <property type="entry name" value="Glyco_trans_8"/>
</dbReference>
<proteinExistence type="inferred from homology"/>
<evidence type="ECO:0000259" key="9">
    <source>
        <dbReference type="Pfam" id="PF08437"/>
    </source>
</evidence>
<evidence type="ECO:0000256" key="6">
    <source>
        <dbReference type="ARBA" id="ARBA00022723"/>
    </source>
</evidence>
<evidence type="ECO:0000256" key="3">
    <source>
        <dbReference type="ARBA" id="ARBA00006351"/>
    </source>
</evidence>
<dbReference type="AlphaFoldDB" id="A0A482PRJ2"/>
<dbReference type="Pfam" id="PF01501">
    <property type="entry name" value="Glyco_transf_8"/>
    <property type="match status" value="1"/>
</dbReference>
<dbReference type="InterPro" id="IPR050748">
    <property type="entry name" value="Glycosyltrans_8_dom-fam"/>
</dbReference>
<comment type="pathway">
    <text evidence="2">Bacterial outer membrane biogenesis; LPS core biosynthesis.</text>
</comment>
<comment type="similarity">
    <text evidence="3">Belongs to the glycosyltransferase 8 family.</text>
</comment>
<dbReference type="GO" id="GO:0008918">
    <property type="term" value="F:lipopolysaccharide 3-alpha-galactosyltransferase activity"/>
    <property type="evidence" value="ECO:0007669"/>
    <property type="project" value="InterPro"/>
</dbReference>
<evidence type="ECO:0000256" key="8">
    <source>
        <dbReference type="ARBA" id="ARBA00022985"/>
    </source>
</evidence>
<evidence type="ECO:0000256" key="7">
    <source>
        <dbReference type="ARBA" id="ARBA00022842"/>
    </source>
</evidence>
<dbReference type="RefSeq" id="WP_012908133.1">
    <property type="nucleotide sequence ID" value="NZ_CAJTBI010000026.1"/>
</dbReference>
<gene>
    <name evidence="10" type="ORF">E2R62_17690</name>
</gene>
<keyword evidence="7" id="KW-0460">Magnesium</keyword>
<dbReference type="Gene3D" id="3.90.550.10">
    <property type="entry name" value="Spore Coat Polysaccharide Biosynthesis Protein SpsA, Chain A"/>
    <property type="match status" value="1"/>
</dbReference>
<sequence length="338" mass="39130">MDDFPAIDISEFKVFDYSVSSKTSTEVLSIAYGVDTNYLDGVGVSITSILINNRHIDIDFYIIADGYNDTYLQKIHDLAEMYRIKIVLYTINVEKIACLPSTQVWSRAMYFRLFAFKSLSTKLDRLLYLDADVVCKGDISKLLTVNLDNVVAAVVKDVEPMQEKAVVRLSDPELRGKYFNSGVVYANLQKWAEHQLTEKALAILLCKDTIYKYPDQDVLNALLKGMTLFLPGEYNTIYTIKSELRDRTHQKYKRIISEDTLLIHYTGATKPWHKWAVYPSVEYYRKAAKLSPWKDEPGRDAKTIIEYKKRYKHLLVQNHFLSGIIAGVLYLRRKYFHK</sequence>
<keyword evidence="6" id="KW-0479">Metal-binding</keyword>
<feature type="domain" description="Glycosyl transferase family 8 C-terminal" evidence="9">
    <location>
        <begin position="278"/>
        <end position="334"/>
    </location>
</feature>
<dbReference type="SUPFAM" id="SSF53448">
    <property type="entry name" value="Nucleotide-diphospho-sugar transferases"/>
    <property type="match status" value="1"/>
</dbReference>
<evidence type="ECO:0000313" key="10">
    <source>
        <dbReference type="EMBL" id="QBY30479.1"/>
    </source>
</evidence>
<protein>
    <submittedName>
        <fullName evidence="10">Lipopolysaccharide 1,2-glucosyltransferase</fullName>
    </submittedName>
</protein>
<evidence type="ECO:0000256" key="4">
    <source>
        <dbReference type="ARBA" id="ARBA00022676"/>
    </source>
</evidence>
<dbReference type="InterPro" id="IPR013645">
    <property type="entry name" value="Glyco_transf_8N"/>
</dbReference>
<name>A0A482PRJ2_CITRO</name>
<evidence type="ECO:0000256" key="5">
    <source>
        <dbReference type="ARBA" id="ARBA00022679"/>
    </source>
</evidence>